<evidence type="ECO:0000313" key="6">
    <source>
        <dbReference type="EMBL" id="TYS73078.1"/>
    </source>
</evidence>
<sequence length="292" mass="33529">MELNWLKTFVIAAEHGNFRKASELLYISQPTVTVHIKQLEKEVGADLFVREGRKVMLTEAGRSYLKHVKTLLAFHEEGISELQSIQQGFTSQLTIGISPLIADTILPFVLKQFIQSHSNIEISVKIIESIKIEQAVEHEEVDIGLSCLPNRKTDLKCHSLYEDPLVLVVPHDGFDLETGSPLDEEDIFRQHTLLTHNHPGYWDDLCQKIKSKYPYTKMMKVSQTHITKRFIIEGLGASILPESTVRREILEGRLLEVDCRSINLPDAKTYALMKYEHSLQKEFLKFLSQYRI</sequence>
<feature type="domain" description="HTH lysR-type" evidence="5">
    <location>
        <begin position="1"/>
        <end position="58"/>
    </location>
</feature>
<dbReference type="Pfam" id="PF03466">
    <property type="entry name" value="LysR_substrate"/>
    <property type="match status" value="1"/>
</dbReference>
<accession>A0A5D4TE97</accession>
<evidence type="ECO:0000256" key="3">
    <source>
        <dbReference type="ARBA" id="ARBA00023125"/>
    </source>
</evidence>
<dbReference type="EMBL" id="VTET01000003">
    <property type="protein sequence ID" value="TYS73078.1"/>
    <property type="molecule type" value="Genomic_DNA"/>
</dbReference>
<organism evidence="6 7">
    <name type="scientific">Sutcliffiella horikoshii</name>
    <dbReference type="NCBI Taxonomy" id="79883"/>
    <lineage>
        <taxon>Bacteria</taxon>
        <taxon>Bacillati</taxon>
        <taxon>Bacillota</taxon>
        <taxon>Bacilli</taxon>
        <taxon>Bacillales</taxon>
        <taxon>Bacillaceae</taxon>
        <taxon>Sutcliffiella</taxon>
    </lineage>
</organism>
<comment type="caution">
    <text evidence="6">The sequence shown here is derived from an EMBL/GenBank/DDBJ whole genome shotgun (WGS) entry which is preliminary data.</text>
</comment>
<dbReference type="GO" id="GO:0003700">
    <property type="term" value="F:DNA-binding transcription factor activity"/>
    <property type="evidence" value="ECO:0007669"/>
    <property type="project" value="InterPro"/>
</dbReference>
<dbReference type="InterPro" id="IPR036390">
    <property type="entry name" value="WH_DNA-bd_sf"/>
</dbReference>
<dbReference type="PRINTS" id="PR00039">
    <property type="entry name" value="HTHLYSR"/>
</dbReference>
<dbReference type="Pfam" id="PF00126">
    <property type="entry name" value="HTH_1"/>
    <property type="match status" value="1"/>
</dbReference>
<evidence type="ECO:0000259" key="5">
    <source>
        <dbReference type="PROSITE" id="PS50931"/>
    </source>
</evidence>
<protein>
    <submittedName>
        <fullName evidence="6">LysR family transcriptional regulator</fullName>
    </submittedName>
</protein>
<dbReference type="Proteomes" id="UP000324517">
    <property type="component" value="Unassembled WGS sequence"/>
</dbReference>
<dbReference type="Gene3D" id="1.10.10.10">
    <property type="entry name" value="Winged helix-like DNA-binding domain superfamily/Winged helix DNA-binding domain"/>
    <property type="match status" value="1"/>
</dbReference>
<proteinExistence type="inferred from homology"/>
<evidence type="ECO:0000256" key="4">
    <source>
        <dbReference type="ARBA" id="ARBA00023163"/>
    </source>
</evidence>
<comment type="similarity">
    <text evidence="1">Belongs to the LysR transcriptional regulatory family.</text>
</comment>
<keyword evidence="2" id="KW-0805">Transcription regulation</keyword>
<evidence type="ECO:0000256" key="2">
    <source>
        <dbReference type="ARBA" id="ARBA00023015"/>
    </source>
</evidence>
<dbReference type="InterPro" id="IPR005119">
    <property type="entry name" value="LysR_subst-bd"/>
</dbReference>
<dbReference type="PROSITE" id="PS50931">
    <property type="entry name" value="HTH_LYSR"/>
    <property type="match status" value="1"/>
</dbReference>
<keyword evidence="4" id="KW-0804">Transcription</keyword>
<dbReference type="Gene3D" id="3.40.190.290">
    <property type="match status" value="1"/>
</dbReference>
<name>A0A5D4TE97_9BACI</name>
<dbReference type="SUPFAM" id="SSF53850">
    <property type="entry name" value="Periplasmic binding protein-like II"/>
    <property type="match status" value="1"/>
</dbReference>
<dbReference type="CDD" id="cd05466">
    <property type="entry name" value="PBP2_LTTR_substrate"/>
    <property type="match status" value="1"/>
</dbReference>
<dbReference type="RefSeq" id="WP_148978989.1">
    <property type="nucleotide sequence ID" value="NZ_JBNILM010000002.1"/>
</dbReference>
<dbReference type="SUPFAM" id="SSF46785">
    <property type="entry name" value="Winged helix' DNA-binding domain"/>
    <property type="match status" value="1"/>
</dbReference>
<dbReference type="PANTHER" id="PTHR30126">
    <property type="entry name" value="HTH-TYPE TRANSCRIPTIONAL REGULATOR"/>
    <property type="match status" value="1"/>
</dbReference>
<evidence type="ECO:0000256" key="1">
    <source>
        <dbReference type="ARBA" id="ARBA00009437"/>
    </source>
</evidence>
<dbReference type="OrthoDB" id="9803735at2"/>
<gene>
    <name evidence="6" type="ORF">FZC75_08470</name>
</gene>
<dbReference type="GO" id="GO:0000976">
    <property type="term" value="F:transcription cis-regulatory region binding"/>
    <property type="evidence" value="ECO:0007669"/>
    <property type="project" value="TreeGrafter"/>
</dbReference>
<dbReference type="FunFam" id="1.10.10.10:FF:000001">
    <property type="entry name" value="LysR family transcriptional regulator"/>
    <property type="match status" value="1"/>
</dbReference>
<dbReference type="PANTHER" id="PTHR30126:SF64">
    <property type="entry name" value="HTH-TYPE TRANSCRIPTIONAL REGULATOR CITR"/>
    <property type="match status" value="1"/>
</dbReference>
<evidence type="ECO:0000313" key="7">
    <source>
        <dbReference type="Proteomes" id="UP000324517"/>
    </source>
</evidence>
<keyword evidence="3" id="KW-0238">DNA-binding</keyword>
<dbReference type="InterPro" id="IPR036388">
    <property type="entry name" value="WH-like_DNA-bd_sf"/>
</dbReference>
<dbReference type="AlphaFoldDB" id="A0A5D4TE97"/>
<reference evidence="6 7" key="1">
    <citation type="submission" date="2019-08" db="EMBL/GenBank/DDBJ databases">
        <title>Bacillus genomes from the desert of Cuatro Cienegas, Coahuila.</title>
        <authorList>
            <person name="Olmedo-Alvarez G."/>
        </authorList>
    </citation>
    <scope>NUCLEOTIDE SEQUENCE [LARGE SCALE GENOMIC DNA]</scope>
    <source>
        <strain evidence="6 7">CH98b_3T</strain>
    </source>
</reference>
<dbReference type="InterPro" id="IPR000847">
    <property type="entry name" value="LysR_HTH_N"/>
</dbReference>